<feature type="chain" id="PRO_5014740292" evidence="2">
    <location>
        <begin position="17"/>
        <end position="76"/>
    </location>
</feature>
<evidence type="ECO:0000313" key="3">
    <source>
        <dbReference type="EMBL" id="MBW71985.1"/>
    </source>
</evidence>
<evidence type="ECO:0000256" key="2">
    <source>
        <dbReference type="SAM" id="SignalP"/>
    </source>
</evidence>
<organism evidence="3">
    <name type="scientific">Anopheles darlingi</name>
    <name type="common">Mosquito</name>
    <dbReference type="NCBI Taxonomy" id="43151"/>
    <lineage>
        <taxon>Eukaryota</taxon>
        <taxon>Metazoa</taxon>
        <taxon>Ecdysozoa</taxon>
        <taxon>Arthropoda</taxon>
        <taxon>Hexapoda</taxon>
        <taxon>Insecta</taxon>
        <taxon>Pterygota</taxon>
        <taxon>Neoptera</taxon>
        <taxon>Endopterygota</taxon>
        <taxon>Diptera</taxon>
        <taxon>Nematocera</taxon>
        <taxon>Culicoidea</taxon>
        <taxon>Culicidae</taxon>
        <taxon>Anophelinae</taxon>
        <taxon>Anopheles</taxon>
    </lineage>
</organism>
<sequence>MTFALSTMLSLSLSFALSCSRVGDLQRLTSTNPSPKKANIHNPLEPPVDPPLLLSSPWHRGDWDTNLSLPLLHSFE</sequence>
<protein>
    <submittedName>
        <fullName evidence="3">Putative secreted protein</fullName>
    </submittedName>
</protein>
<proteinExistence type="predicted"/>
<dbReference type="EMBL" id="GGFL01007807">
    <property type="protein sequence ID" value="MBW71985.1"/>
    <property type="molecule type" value="Transcribed_RNA"/>
</dbReference>
<name>A0A2M4D352_ANODA</name>
<accession>A0A2M4D352</accession>
<keyword evidence="2" id="KW-0732">Signal</keyword>
<dbReference type="AlphaFoldDB" id="A0A2M4D352"/>
<feature type="region of interest" description="Disordered" evidence="1">
    <location>
        <begin position="28"/>
        <end position="48"/>
    </location>
</feature>
<feature type="signal peptide" evidence="2">
    <location>
        <begin position="1"/>
        <end position="16"/>
    </location>
</feature>
<reference evidence="3" key="1">
    <citation type="submission" date="2018-01" db="EMBL/GenBank/DDBJ databases">
        <title>An insight into the sialome of Amazonian anophelines.</title>
        <authorList>
            <person name="Ribeiro J.M."/>
            <person name="Scarpassa V."/>
            <person name="Calvo E."/>
        </authorList>
    </citation>
    <scope>NUCLEOTIDE SEQUENCE</scope>
</reference>
<evidence type="ECO:0000256" key="1">
    <source>
        <dbReference type="SAM" id="MobiDB-lite"/>
    </source>
</evidence>